<dbReference type="SMART" id="SM00852">
    <property type="entry name" value="MoCF_biosynth"/>
    <property type="match status" value="1"/>
</dbReference>
<evidence type="ECO:0000313" key="8">
    <source>
        <dbReference type="EMBL" id="UXX84562.1"/>
    </source>
</evidence>
<feature type="domain" description="MoaB/Mog" evidence="7">
    <location>
        <begin position="486"/>
        <end position="623"/>
    </location>
</feature>
<dbReference type="RefSeq" id="WP_263048773.1">
    <property type="nucleotide sequence ID" value="NZ_CP106738.1"/>
</dbReference>
<dbReference type="Gene3D" id="2.170.190.11">
    <property type="entry name" value="Molybdopterin biosynthesis moea protein, domain 3"/>
    <property type="match status" value="1"/>
</dbReference>
<dbReference type="InterPro" id="IPR036688">
    <property type="entry name" value="MoeA_C_domain_IV_sf"/>
</dbReference>
<dbReference type="Pfam" id="PF00994">
    <property type="entry name" value="MoCF_biosynth"/>
    <property type="match status" value="1"/>
</dbReference>
<dbReference type="EMBL" id="CP106738">
    <property type="protein sequence ID" value="UXX84562.1"/>
    <property type="molecule type" value="Genomic_DNA"/>
</dbReference>
<dbReference type="InterPro" id="IPR038987">
    <property type="entry name" value="MoeA-like"/>
</dbReference>
<evidence type="ECO:0000256" key="6">
    <source>
        <dbReference type="RuleBase" id="RU365090"/>
    </source>
</evidence>
<evidence type="ECO:0000313" key="9">
    <source>
        <dbReference type="Proteomes" id="UP001064087"/>
    </source>
</evidence>
<evidence type="ECO:0000259" key="7">
    <source>
        <dbReference type="SMART" id="SM00852"/>
    </source>
</evidence>
<comment type="pathway">
    <text evidence="2 6">Cofactor biosynthesis; molybdopterin biosynthesis.</text>
</comment>
<dbReference type="NCBIfam" id="NF045515">
    <property type="entry name" value="Glp_gephyrin"/>
    <property type="match status" value="1"/>
</dbReference>
<evidence type="ECO:0000256" key="1">
    <source>
        <dbReference type="ARBA" id="ARBA00002901"/>
    </source>
</evidence>
<dbReference type="Gene3D" id="3.90.105.10">
    <property type="entry name" value="Molybdopterin biosynthesis moea protein, domain 2"/>
    <property type="match status" value="1"/>
</dbReference>
<keyword evidence="6" id="KW-0460">Magnesium</keyword>
<comment type="catalytic activity">
    <reaction evidence="5">
        <text>adenylyl-molybdopterin + molybdate = Mo-molybdopterin + AMP + H(+)</text>
        <dbReference type="Rhea" id="RHEA:35047"/>
        <dbReference type="ChEBI" id="CHEBI:15378"/>
        <dbReference type="ChEBI" id="CHEBI:36264"/>
        <dbReference type="ChEBI" id="CHEBI:62727"/>
        <dbReference type="ChEBI" id="CHEBI:71302"/>
        <dbReference type="ChEBI" id="CHEBI:456215"/>
        <dbReference type="EC" id="2.10.1.1"/>
    </reaction>
</comment>
<evidence type="ECO:0000256" key="3">
    <source>
        <dbReference type="ARBA" id="ARBA00010763"/>
    </source>
</evidence>
<name>A0ABY6DEI5_9RHOB</name>
<dbReference type="SUPFAM" id="SSF63882">
    <property type="entry name" value="MoeA N-terminal region -like"/>
    <property type="match status" value="1"/>
</dbReference>
<keyword evidence="9" id="KW-1185">Reference proteome</keyword>
<keyword evidence="6" id="KW-0479">Metal-binding</keyword>
<dbReference type="Gene3D" id="3.40.980.10">
    <property type="entry name" value="MoaB/Mog-like domain"/>
    <property type="match status" value="1"/>
</dbReference>
<sequence length="708" mass="75442">MTGFDSFLVVDWSAAKRAPVNPSKDAIWLGFVQDGVAQEPIYCRNRIDAETRLTEIIRTEQDAGRRMLIGFDFPFGYPKGFARIVTGKDDPLALWDWLAAQITDTPEGVNNRFEVAETINALFAGPGPFWGKSHQDRWPGVPYRKIGIPFDRVAEKRSCDRGANTPSSCFQLFFNPTVGSQALMGLPMLSRLRRMNGVAVWPFGAWHDAPVVLAEIWPGLIEAAVKAQIARDGTEIRDRVQVRLLAGALSRLAPEALTTMMKDIPAEAREEAWVLGTGHASALCALAQGSPLAPPPLRDDCFALPAGVDWTPVNDALEALRARLHPVVGQGQVALKAALGRVLATPVTARRSNPPAPNSAVDGYGFAFDSLGTGDQVLPLCDGRAAAGVPYGGNVPPGTAIRILTGAILPDGVDTVILQEDVQCDGRQIAFRGGVKPGSNARKAGEDVCGGMEILPAGRVLTPADLALLAATGTDRVPVYDRLQVAILSTGDELREPGEPATPGQIYDANRPMLHALMTQMGFACNDMGRAPDDRDALRAALDRAADTSDAILTSGGASAGDEDHVSALLKESGALSHWRIALKPGRPLALGIWRGTPVFGLPGNPVAALVCTLIFARPALGLMAGTGWTLPQGFDVPAGFTKRKKPGRREYLRARIRDGRAEVFASEGSGRISGLSWAEGLVELPDGAAEIAPGDMVRYIPYGSFGL</sequence>
<dbReference type="PANTHER" id="PTHR10192:SF5">
    <property type="entry name" value="GEPHYRIN"/>
    <property type="match status" value="1"/>
</dbReference>
<keyword evidence="6" id="KW-0808">Transferase</keyword>
<dbReference type="EC" id="2.10.1.1" evidence="6"/>
<keyword evidence="4 6" id="KW-0501">Molybdenum cofactor biosynthesis</keyword>
<gene>
    <name evidence="8" type="ORF">N7U68_07965</name>
</gene>
<dbReference type="InterPro" id="IPR036135">
    <property type="entry name" value="MoeA_linker/N_sf"/>
</dbReference>
<keyword evidence="6" id="KW-0500">Molybdenum</keyword>
<organism evidence="8 9">
    <name type="scientific">Roseovarius pelagicus</name>
    <dbReference type="NCBI Taxonomy" id="2980108"/>
    <lineage>
        <taxon>Bacteria</taxon>
        <taxon>Pseudomonadati</taxon>
        <taxon>Pseudomonadota</taxon>
        <taxon>Alphaproteobacteria</taxon>
        <taxon>Rhodobacterales</taxon>
        <taxon>Roseobacteraceae</taxon>
        <taxon>Roseovarius</taxon>
    </lineage>
</organism>
<accession>A0ABY6DEI5</accession>
<dbReference type="Proteomes" id="UP001064087">
    <property type="component" value="Chromosome"/>
</dbReference>
<dbReference type="InterPro" id="IPR001453">
    <property type="entry name" value="MoaB/Mog_dom"/>
</dbReference>
<comment type="cofactor">
    <cofactor evidence="6">
        <name>Mg(2+)</name>
        <dbReference type="ChEBI" id="CHEBI:18420"/>
    </cofactor>
</comment>
<comment type="similarity">
    <text evidence="3 6">Belongs to the MoeA family.</text>
</comment>
<evidence type="ECO:0000256" key="5">
    <source>
        <dbReference type="ARBA" id="ARBA00047317"/>
    </source>
</evidence>
<dbReference type="CDD" id="cd00887">
    <property type="entry name" value="MoeA"/>
    <property type="match status" value="1"/>
</dbReference>
<dbReference type="InterPro" id="IPR008284">
    <property type="entry name" value="MoCF_biosynth_CS"/>
</dbReference>
<evidence type="ECO:0000256" key="2">
    <source>
        <dbReference type="ARBA" id="ARBA00005046"/>
    </source>
</evidence>
<dbReference type="PROSITE" id="PS01079">
    <property type="entry name" value="MOCF_BIOSYNTHESIS_2"/>
    <property type="match status" value="1"/>
</dbReference>
<dbReference type="InterPro" id="IPR005111">
    <property type="entry name" value="MoeA_C_domain_IV"/>
</dbReference>
<dbReference type="Gene3D" id="2.40.340.10">
    <property type="entry name" value="MoeA, C-terminal, domain IV"/>
    <property type="match status" value="1"/>
</dbReference>
<dbReference type="NCBIfam" id="TIGR00177">
    <property type="entry name" value="molyb_syn"/>
    <property type="match status" value="1"/>
</dbReference>
<proteinExistence type="inferred from homology"/>
<protein>
    <recommendedName>
        <fullName evidence="6">Molybdopterin molybdenumtransferase</fullName>
        <ecNumber evidence="6">2.10.1.1</ecNumber>
    </recommendedName>
</protein>
<reference evidence="8" key="1">
    <citation type="submission" date="2022-10" db="EMBL/GenBank/DDBJ databases">
        <title>Roseovarius pelagicus sp. nov., isolated from Arctic seawater.</title>
        <authorList>
            <person name="Hong Y.W."/>
            <person name="Hwang C.Y."/>
        </authorList>
    </citation>
    <scope>NUCLEOTIDE SEQUENCE</scope>
    <source>
        <strain evidence="8">HL-MP18</strain>
    </source>
</reference>
<dbReference type="SUPFAM" id="SSF63867">
    <property type="entry name" value="MoeA C-terminal domain-like"/>
    <property type="match status" value="1"/>
</dbReference>
<dbReference type="InterPro" id="IPR036425">
    <property type="entry name" value="MoaB/Mog-like_dom_sf"/>
</dbReference>
<dbReference type="SUPFAM" id="SSF53218">
    <property type="entry name" value="Molybdenum cofactor biosynthesis proteins"/>
    <property type="match status" value="1"/>
</dbReference>
<dbReference type="PANTHER" id="PTHR10192">
    <property type="entry name" value="MOLYBDOPTERIN BIOSYNTHESIS PROTEIN"/>
    <property type="match status" value="1"/>
</dbReference>
<comment type="function">
    <text evidence="1 6">Catalyzes the insertion of molybdate into adenylated molybdopterin with the concomitant release of AMP.</text>
</comment>
<evidence type="ECO:0000256" key="4">
    <source>
        <dbReference type="ARBA" id="ARBA00023150"/>
    </source>
</evidence>
<dbReference type="InterPro" id="IPR005110">
    <property type="entry name" value="MoeA_linker/N"/>
</dbReference>
<dbReference type="Pfam" id="PF03453">
    <property type="entry name" value="MoeA_N"/>
    <property type="match status" value="1"/>
</dbReference>
<dbReference type="Pfam" id="PF03454">
    <property type="entry name" value="MoeA_C"/>
    <property type="match status" value="1"/>
</dbReference>